<sequence length="45" mass="5274">LQTISRINFGHVNWWNITTTDPQDDEIPMTQLARILDDTDDTQMI</sequence>
<dbReference type="EMBL" id="CAJOBH010126297">
    <property type="protein sequence ID" value="CAF4736160.1"/>
    <property type="molecule type" value="Genomic_DNA"/>
</dbReference>
<dbReference type="Proteomes" id="UP000676336">
    <property type="component" value="Unassembled WGS sequence"/>
</dbReference>
<evidence type="ECO:0000313" key="3">
    <source>
        <dbReference type="EMBL" id="CAF4691595.1"/>
    </source>
</evidence>
<evidence type="ECO:0000313" key="5">
    <source>
        <dbReference type="Proteomes" id="UP000681967"/>
    </source>
</evidence>
<dbReference type="AlphaFoldDB" id="A0A8S3AAV7"/>
<feature type="non-terminal residue" evidence="3">
    <location>
        <position position="1"/>
    </location>
</feature>
<dbReference type="EMBL" id="CAJOBH010117046">
    <property type="protein sequence ID" value="CAF4691595.1"/>
    <property type="molecule type" value="Genomic_DNA"/>
</dbReference>
<accession>A0A8S3AAV7</accession>
<evidence type="ECO:0000313" key="2">
    <source>
        <dbReference type="EMBL" id="CAF4608883.1"/>
    </source>
</evidence>
<reference evidence="3" key="1">
    <citation type="submission" date="2021-02" db="EMBL/GenBank/DDBJ databases">
        <authorList>
            <person name="Nowell W R."/>
        </authorList>
    </citation>
    <scope>NUCLEOTIDE SEQUENCE</scope>
</reference>
<dbReference type="EMBL" id="CAJOBJ010105890">
    <property type="protein sequence ID" value="CAF4608883.1"/>
    <property type="molecule type" value="Genomic_DNA"/>
</dbReference>
<gene>
    <name evidence="3" type="ORF">BYL167_LOCUS43736</name>
    <name evidence="4" type="ORF">BYL167_LOCUS45480</name>
    <name evidence="2" type="ORF">GIL414_LOCUS39264</name>
    <name evidence="1" type="ORF">SMN809_LOCUS21849</name>
</gene>
<organism evidence="3 5">
    <name type="scientific">Rotaria magnacalcarata</name>
    <dbReference type="NCBI Taxonomy" id="392030"/>
    <lineage>
        <taxon>Eukaryota</taxon>
        <taxon>Metazoa</taxon>
        <taxon>Spiralia</taxon>
        <taxon>Gnathifera</taxon>
        <taxon>Rotifera</taxon>
        <taxon>Eurotatoria</taxon>
        <taxon>Bdelloidea</taxon>
        <taxon>Philodinida</taxon>
        <taxon>Philodinidae</taxon>
        <taxon>Rotaria</taxon>
    </lineage>
</organism>
<protein>
    <submittedName>
        <fullName evidence="3">Uncharacterized protein</fullName>
    </submittedName>
</protein>
<dbReference type="Proteomes" id="UP000681967">
    <property type="component" value="Unassembled WGS sequence"/>
</dbReference>
<evidence type="ECO:0000313" key="1">
    <source>
        <dbReference type="EMBL" id="CAF4200052.1"/>
    </source>
</evidence>
<dbReference type="EMBL" id="CAJOBI010018358">
    <property type="protein sequence ID" value="CAF4200052.1"/>
    <property type="molecule type" value="Genomic_DNA"/>
</dbReference>
<dbReference type="Proteomes" id="UP000681720">
    <property type="component" value="Unassembled WGS sequence"/>
</dbReference>
<proteinExistence type="predicted"/>
<comment type="caution">
    <text evidence="3">The sequence shown here is derived from an EMBL/GenBank/DDBJ whole genome shotgun (WGS) entry which is preliminary data.</text>
</comment>
<name>A0A8S3AAV7_9BILA</name>
<evidence type="ECO:0000313" key="4">
    <source>
        <dbReference type="EMBL" id="CAF4736160.1"/>
    </source>
</evidence>